<dbReference type="EMBL" id="VWRS01000007">
    <property type="protein sequence ID" value="KAA5824053.1"/>
    <property type="molecule type" value="Genomic_DNA"/>
</dbReference>
<reference evidence="1 4" key="1">
    <citation type="journal article" date="2015" name="Int. J. Syst. Evol. Microbiol.">
        <title>Algibacter amylolyticus sp. nov., isolated from intertidal sediment.</title>
        <authorList>
            <person name="Zhang D.C."/>
            <person name="Wu J."/>
            <person name="Neuner K."/>
            <person name="Yao J."/>
            <person name="Margesin R."/>
        </authorList>
    </citation>
    <scope>NUCLEOTIDE SEQUENCE [LARGE SCALE GENOMIC DNA]</scope>
    <source>
        <strain evidence="1 4">RU-4-M-4</strain>
    </source>
</reference>
<gene>
    <name evidence="1" type="ORF">F2B50_10565</name>
    <name evidence="2" type="ORF">FPF71_10565</name>
</gene>
<reference evidence="1" key="3">
    <citation type="submission" date="2019-09" db="EMBL/GenBank/DDBJ databases">
        <authorList>
            <person name="Zhang D.-C."/>
        </authorList>
    </citation>
    <scope>NUCLEOTIDE SEQUENCE</scope>
    <source>
        <strain evidence="1">RU-4-M-4</strain>
    </source>
</reference>
<dbReference type="SUPFAM" id="SSF55729">
    <property type="entry name" value="Acyl-CoA N-acyltransferases (Nat)"/>
    <property type="match status" value="1"/>
</dbReference>
<comment type="caution">
    <text evidence="1">The sequence shown here is derived from an EMBL/GenBank/DDBJ whole genome shotgun (WGS) entry which is preliminary data.</text>
</comment>
<dbReference type="Proteomes" id="UP000315145">
    <property type="component" value="Unassembled WGS sequence"/>
</dbReference>
<name>A0A5M7B379_9FLAO</name>
<evidence type="ECO:0000313" key="4">
    <source>
        <dbReference type="Proteomes" id="UP000322315"/>
    </source>
</evidence>
<dbReference type="Gene3D" id="3.40.630.30">
    <property type="match status" value="1"/>
</dbReference>
<evidence type="ECO:0000313" key="1">
    <source>
        <dbReference type="EMBL" id="KAA5824053.1"/>
    </source>
</evidence>
<dbReference type="RefSeq" id="WP_144116640.1">
    <property type="nucleotide sequence ID" value="NZ_JACHGE010000010.1"/>
</dbReference>
<keyword evidence="3" id="KW-1185">Reference proteome</keyword>
<evidence type="ECO:0000313" key="3">
    <source>
        <dbReference type="Proteomes" id="UP000315145"/>
    </source>
</evidence>
<dbReference type="GO" id="GO:0016740">
    <property type="term" value="F:transferase activity"/>
    <property type="evidence" value="ECO:0007669"/>
    <property type="project" value="UniProtKB-KW"/>
</dbReference>
<keyword evidence="1" id="KW-0808">Transferase</keyword>
<protein>
    <submittedName>
        <fullName evidence="1">GNAT family N-acetyltransferase</fullName>
    </submittedName>
</protein>
<evidence type="ECO:0000313" key="2">
    <source>
        <dbReference type="EMBL" id="TSJ74530.1"/>
    </source>
</evidence>
<organism evidence="1 4">
    <name type="scientific">Algibacter amylolyticus</name>
    <dbReference type="NCBI Taxonomy" id="1608400"/>
    <lineage>
        <taxon>Bacteria</taxon>
        <taxon>Pseudomonadati</taxon>
        <taxon>Bacteroidota</taxon>
        <taxon>Flavobacteriia</taxon>
        <taxon>Flavobacteriales</taxon>
        <taxon>Flavobacteriaceae</taxon>
        <taxon>Algibacter</taxon>
    </lineage>
</organism>
<dbReference type="EMBL" id="VMBF01000007">
    <property type="protein sequence ID" value="TSJ74530.1"/>
    <property type="molecule type" value="Genomic_DNA"/>
</dbReference>
<sequence>MKTYRIEKYKKEFYEEWNNFLMLSKNSTFLFHRDYMEYHSDRFEDYSLLIYKDNKLIALLPANIKNNVLTSHEGLSYGGLLLPDKIPFSLVLEALETVLEYLSIKKIEKLIIKQVPKIYHQKLANELEYLLFILEAKLFRRDLSMTIKLDEVKAYSKLRNREIKKAIKHGLVFKETTNFKEFWTKILVPNLKTTFGVLPVHNLTEISSLNKSFPDNIRQFNVFDKGELLAGCTIFETGKVAHLQYIATNKLIKKGALDFLIDRLITDVYKEKLYFDFGISNENQGKNINLGLLNWKQSFGASGIVHDFYEIQVKNHPSLKNVML</sequence>
<dbReference type="InterPro" id="IPR016181">
    <property type="entry name" value="Acyl_CoA_acyltransferase"/>
</dbReference>
<dbReference type="OrthoDB" id="9808687at2"/>
<proteinExistence type="predicted"/>
<dbReference type="AlphaFoldDB" id="A0A5M7B379"/>
<accession>A0A5M7B379</accession>
<reference evidence="2 3" key="2">
    <citation type="submission" date="2019-07" db="EMBL/GenBank/DDBJ databases">
        <title>Algibacter marinivivus sp. nov., isolated from the surface of a marine red alga.</title>
        <authorList>
            <person name="Zhong X."/>
            <person name="Xu W."/>
            <person name="Zhang Y."/>
            <person name="Zhang Q."/>
            <person name="Du Z."/>
        </authorList>
    </citation>
    <scope>NUCLEOTIDE SEQUENCE [LARGE SCALE GENOMIC DNA]</scope>
    <source>
        <strain evidence="2 3">RU-4-M-4</strain>
    </source>
</reference>
<dbReference type="Proteomes" id="UP000322315">
    <property type="component" value="Unassembled WGS sequence"/>
</dbReference>